<keyword evidence="1" id="KW-0521">NADP</keyword>
<keyword evidence="4" id="KW-1185">Reference proteome</keyword>
<sequence>MTNLFSPLRVGRMELPQRIAMAPMTRFRADNNHLPLPCVTEYYRQRASVPGSLLITEATVISPRYGGYANVPSIHNEDQIAAWKHVTEAVHAQGSSIYMQLWALGRAGNPQFLQQSGYDVVSSSNISTKGAFSGEMHHPRALSEEEIWDAIADFAAAATNAIAAGFDGVEIHGANGYLVDQFTQDVSNVRTDSWGGSIENRSRFALEVTRAVVSAIGNDRTAIRLSPWGRFQDMRMSDPVAQFSHLADKLAEFKLAYLHLIESDARAEGESLRFLLDAYGNASPVVLAGNYTSALAKEVVDDEYKDRDVVIAFGRPYISNPDVPFRVKNGIPFADSNPATIYGQSPDGYTDYGFSEEFRASL</sequence>
<protein>
    <recommendedName>
        <fullName evidence="2">NADH:flavin oxidoreductase/NADH oxidase N-terminal domain-containing protein</fullName>
    </recommendedName>
</protein>
<proteinExistence type="predicted"/>
<reference evidence="3" key="1">
    <citation type="journal article" date="2019" name="Beilstein J. Org. Chem.">
        <title>Nanangenines: drimane sesquiterpenoids as the dominant metabolite cohort of a novel Australian fungus, Aspergillus nanangensis.</title>
        <authorList>
            <person name="Lacey H.J."/>
            <person name="Gilchrist C.L.M."/>
            <person name="Crombie A."/>
            <person name="Kalaitzis J.A."/>
            <person name="Vuong D."/>
            <person name="Rutledge P.J."/>
            <person name="Turner P."/>
            <person name="Pitt J.I."/>
            <person name="Lacey E."/>
            <person name="Chooi Y.H."/>
            <person name="Piggott A.M."/>
        </authorList>
    </citation>
    <scope>NUCLEOTIDE SEQUENCE</scope>
    <source>
        <strain evidence="3">MST-FP2251</strain>
    </source>
</reference>
<organism evidence="3 4">
    <name type="scientific">Aspergillus nanangensis</name>
    <dbReference type="NCBI Taxonomy" id="2582783"/>
    <lineage>
        <taxon>Eukaryota</taxon>
        <taxon>Fungi</taxon>
        <taxon>Dikarya</taxon>
        <taxon>Ascomycota</taxon>
        <taxon>Pezizomycotina</taxon>
        <taxon>Eurotiomycetes</taxon>
        <taxon>Eurotiomycetidae</taxon>
        <taxon>Eurotiales</taxon>
        <taxon>Aspergillaceae</taxon>
        <taxon>Aspergillus</taxon>
        <taxon>Aspergillus subgen. Circumdati</taxon>
    </lineage>
</organism>
<dbReference type="GO" id="GO:0003959">
    <property type="term" value="F:NADPH dehydrogenase activity"/>
    <property type="evidence" value="ECO:0007669"/>
    <property type="project" value="TreeGrafter"/>
</dbReference>
<dbReference type="PANTHER" id="PTHR22893">
    <property type="entry name" value="NADH OXIDOREDUCTASE-RELATED"/>
    <property type="match status" value="1"/>
</dbReference>
<dbReference type="InterPro" id="IPR001155">
    <property type="entry name" value="OxRdtase_FMN_N"/>
</dbReference>
<name>A0AAD4CPN7_ASPNN</name>
<evidence type="ECO:0000313" key="3">
    <source>
        <dbReference type="EMBL" id="KAF9890364.1"/>
    </source>
</evidence>
<evidence type="ECO:0000256" key="1">
    <source>
        <dbReference type="ARBA" id="ARBA00022857"/>
    </source>
</evidence>
<gene>
    <name evidence="3" type="ORF">FE257_006031</name>
</gene>
<accession>A0AAD4CPN7</accession>
<dbReference type="AlphaFoldDB" id="A0AAD4CPN7"/>
<reference evidence="3" key="2">
    <citation type="submission" date="2020-02" db="EMBL/GenBank/DDBJ databases">
        <authorList>
            <person name="Gilchrist C.L.M."/>
            <person name="Chooi Y.-H."/>
        </authorList>
    </citation>
    <scope>NUCLEOTIDE SEQUENCE</scope>
    <source>
        <strain evidence="3">MST-FP2251</strain>
    </source>
</reference>
<dbReference type="GO" id="GO:0010181">
    <property type="term" value="F:FMN binding"/>
    <property type="evidence" value="ECO:0007669"/>
    <property type="project" value="InterPro"/>
</dbReference>
<dbReference type="FunFam" id="3.20.20.70:FF:000138">
    <property type="entry name" value="NADPH dehydrogenase 1"/>
    <property type="match status" value="1"/>
</dbReference>
<evidence type="ECO:0000259" key="2">
    <source>
        <dbReference type="Pfam" id="PF00724"/>
    </source>
</evidence>
<dbReference type="Pfam" id="PF00724">
    <property type="entry name" value="Oxidored_FMN"/>
    <property type="match status" value="1"/>
</dbReference>
<dbReference type="InterPro" id="IPR045247">
    <property type="entry name" value="Oye-like"/>
</dbReference>
<comment type="caution">
    <text evidence="3">The sequence shown here is derived from an EMBL/GenBank/DDBJ whole genome shotgun (WGS) entry which is preliminary data.</text>
</comment>
<feature type="domain" description="NADH:flavin oxidoreductase/NADH oxidase N-terminal" evidence="2">
    <location>
        <begin position="4"/>
        <end position="332"/>
    </location>
</feature>
<dbReference type="SUPFAM" id="SSF51395">
    <property type="entry name" value="FMN-linked oxidoreductases"/>
    <property type="match status" value="1"/>
</dbReference>
<evidence type="ECO:0000313" key="4">
    <source>
        <dbReference type="Proteomes" id="UP001194746"/>
    </source>
</evidence>
<dbReference type="InterPro" id="IPR013785">
    <property type="entry name" value="Aldolase_TIM"/>
</dbReference>
<dbReference type="Proteomes" id="UP001194746">
    <property type="component" value="Unassembled WGS sequence"/>
</dbReference>
<dbReference type="Gene3D" id="3.20.20.70">
    <property type="entry name" value="Aldolase class I"/>
    <property type="match status" value="1"/>
</dbReference>
<dbReference type="EMBL" id="VCAU01000027">
    <property type="protein sequence ID" value="KAF9890364.1"/>
    <property type="molecule type" value="Genomic_DNA"/>
</dbReference>
<dbReference type="CDD" id="cd02933">
    <property type="entry name" value="OYE_like_FMN"/>
    <property type="match status" value="1"/>
</dbReference>
<dbReference type="PANTHER" id="PTHR22893:SF91">
    <property type="entry name" value="NADPH DEHYDROGENASE 2-RELATED"/>
    <property type="match status" value="1"/>
</dbReference>